<evidence type="ECO:0000256" key="3">
    <source>
        <dbReference type="ARBA" id="ARBA00022679"/>
    </source>
</evidence>
<dbReference type="Pfam" id="PF21702">
    <property type="entry name" value="GLGE_C"/>
    <property type="match status" value="1"/>
</dbReference>
<dbReference type="EMBL" id="LYXE01000090">
    <property type="protein sequence ID" value="PDV98871.1"/>
    <property type="molecule type" value="Genomic_DNA"/>
</dbReference>
<dbReference type="GO" id="GO:0004553">
    <property type="term" value="F:hydrolase activity, hydrolyzing O-glycosyl compounds"/>
    <property type="evidence" value="ECO:0007669"/>
    <property type="project" value="InterPro"/>
</dbReference>
<dbReference type="Pfam" id="PF00128">
    <property type="entry name" value="Alpha-amylase"/>
    <property type="match status" value="1"/>
</dbReference>
<keyword evidence="3 6" id="KW-0808">Transferase</keyword>
<accession>A0A2H3KLE3</accession>
<evidence type="ECO:0000256" key="6">
    <source>
        <dbReference type="HAMAP-Rule" id="MF_02124"/>
    </source>
</evidence>
<dbReference type="InterPro" id="IPR013783">
    <property type="entry name" value="Ig-like_fold"/>
</dbReference>
<gene>
    <name evidence="6" type="primary">glgE</name>
    <name evidence="8" type="ORF">A9Q02_01680</name>
</gene>
<dbReference type="InterPro" id="IPR021828">
    <property type="entry name" value="GlgE_dom_N/S"/>
</dbReference>
<dbReference type="Gene3D" id="3.20.20.80">
    <property type="entry name" value="Glycosidases"/>
    <property type="match status" value="1"/>
</dbReference>
<dbReference type="InterPro" id="IPR017853">
    <property type="entry name" value="GH"/>
</dbReference>
<feature type="binding site" evidence="6">
    <location>
        <begin position="527"/>
        <end position="528"/>
    </location>
    <ligand>
        <name>alpha-maltose 1-phosphate</name>
        <dbReference type="ChEBI" id="CHEBI:63576"/>
    </ligand>
</feature>
<evidence type="ECO:0000256" key="4">
    <source>
        <dbReference type="ARBA" id="ARBA00023277"/>
    </source>
</evidence>
<organism evidence="8 9">
    <name type="scientific">Candidatus Chloroploca asiatica</name>
    <dbReference type="NCBI Taxonomy" id="1506545"/>
    <lineage>
        <taxon>Bacteria</taxon>
        <taxon>Bacillati</taxon>
        <taxon>Chloroflexota</taxon>
        <taxon>Chloroflexia</taxon>
        <taxon>Chloroflexales</taxon>
        <taxon>Chloroflexineae</taxon>
        <taxon>Oscillochloridaceae</taxon>
        <taxon>Candidatus Chloroploca</taxon>
    </lineage>
</organism>
<dbReference type="InterPro" id="IPR049171">
    <property type="entry name" value="GLGE_C"/>
</dbReference>
<comment type="caution">
    <text evidence="8">The sequence shown here is derived from an EMBL/GenBank/DDBJ whole genome shotgun (WGS) entry which is preliminary data.</text>
</comment>
<evidence type="ECO:0000256" key="1">
    <source>
        <dbReference type="ARBA" id="ARBA00011738"/>
    </source>
</evidence>
<dbReference type="SMART" id="SM00642">
    <property type="entry name" value="Aamy"/>
    <property type="match status" value="1"/>
</dbReference>
<dbReference type="Gene3D" id="2.60.40.10">
    <property type="entry name" value="Immunoglobulins"/>
    <property type="match status" value="1"/>
</dbReference>
<name>A0A2H3KLE3_9CHLR</name>
<feature type="binding site" evidence="6">
    <location>
        <position position="255"/>
    </location>
    <ligand>
        <name>alpha-maltose 1-phosphate</name>
        <dbReference type="ChEBI" id="CHEBI:63576"/>
    </ligand>
</feature>
<dbReference type="SUPFAM" id="SSF51011">
    <property type="entry name" value="Glycosyl hydrolase domain"/>
    <property type="match status" value="1"/>
</dbReference>
<evidence type="ECO:0000256" key="2">
    <source>
        <dbReference type="ARBA" id="ARBA00022676"/>
    </source>
</evidence>
<dbReference type="PANTHER" id="PTHR47786">
    <property type="entry name" value="ALPHA-1,4-GLUCAN:MALTOSE-1-PHOSPHATE MALTOSYLTRANSFERASE"/>
    <property type="match status" value="1"/>
</dbReference>
<dbReference type="HAMAP" id="MF_02124">
    <property type="entry name" value="GlgE"/>
    <property type="match status" value="1"/>
</dbReference>
<dbReference type="Pfam" id="PF11896">
    <property type="entry name" value="GlgE_dom_N_S"/>
    <property type="match status" value="1"/>
</dbReference>
<comment type="catalytic activity">
    <reaction evidence="5 6">
        <text>alpha-maltose 1-phosphate + [(1-&gt;4)-alpha-D-glucosyl](n) = [(1-&gt;4)-alpha-D-glucosyl](n+2) + phosphate</text>
        <dbReference type="Rhea" id="RHEA:42692"/>
        <dbReference type="Rhea" id="RHEA-COMP:9584"/>
        <dbReference type="Rhea" id="RHEA-COMP:10183"/>
        <dbReference type="ChEBI" id="CHEBI:15444"/>
        <dbReference type="ChEBI" id="CHEBI:43474"/>
        <dbReference type="ChEBI" id="CHEBI:63576"/>
        <dbReference type="EC" id="2.4.99.16"/>
    </reaction>
</comment>
<dbReference type="CDD" id="cd11344">
    <property type="entry name" value="AmyAc_GlgE_like"/>
    <property type="match status" value="1"/>
</dbReference>
<keyword evidence="2 6" id="KW-0328">Glycosyltransferase</keyword>
<reference evidence="8 9" key="1">
    <citation type="submission" date="2016-05" db="EMBL/GenBank/DDBJ databases">
        <authorList>
            <person name="Lavstsen T."/>
            <person name="Jespersen J.S."/>
        </authorList>
    </citation>
    <scope>NUCLEOTIDE SEQUENCE [LARGE SCALE GENOMIC DNA]</scope>
    <source>
        <strain evidence="8 9">B7-9</strain>
    </source>
</reference>
<feature type="binding site" evidence="6">
    <location>
        <position position="350"/>
    </location>
    <ligand>
        <name>alpha-maltose 1-phosphate</name>
        <dbReference type="ChEBI" id="CHEBI:63576"/>
    </ligand>
</feature>
<dbReference type="Gene3D" id="1.20.58.80">
    <property type="entry name" value="Phosphotransferase system, lactose/cellobiose-type IIA subunit"/>
    <property type="match status" value="1"/>
</dbReference>
<dbReference type="InterPro" id="IPR006047">
    <property type="entry name" value="GH13_cat_dom"/>
</dbReference>
<feature type="site" description="Transition state stabilizer" evidence="6">
    <location>
        <position position="473"/>
    </location>
</feature>
<feature type="binding site" evidence="6">
    <location>
        <position position="387"/>
    </location>
    <ligand>
        <name>alpha-maltose 1-phosphate</name>
        <dbReference type="ChEBI" id="CHEBI:63576"/>
    </ligand>
</feature>
<comment type="similarity">
    <text evidence="6">Belongs to the glycosyl hydrolase 13 family. GlgE subfamily.</text>
</comment>
<comment type="subunit">
    <text evidence="1 6">Homodimer.</text>
</comment>
<evidence type="ECO:0000259" key="7">
    <source>
        <dbReference type="SMART" id="SM00642"/>
    </source>
</evidence>
<protein>
    <recommendedName>
        <fullName evidence="6">Alpha-1,4-glucan:maltose-1-phosphate maltosyltransferase</fullName>
        <shortName evidence="6">GMPMT</shortName>
        <ecNumber evidence="6">2.4.99.16</ecNumber>
    </recommendedName>
    <alternativeName>
        <fullName evidence="6">(1-&gt;4)-alpha-D-glucan:maltose-1-phosphate alpha-D-maltosyltransferase</fullName>
    </alternativeName>
</protein>
<dbReference type="InterPro" id="IPR013780">
    <property type="entry name" value="Glyco_hydro_b"/>
</dbReference>
<evidence type="ECO:0000313" key="8">
    <source>
        <dbReference type="EMBL" id="PDV98871.1"/>
    </source>
</evidence>
<dbReference type="Proteomes" id="UP000220922">
    <property type="component" value="Unassembled WGS sequence"/>
</dbReference>
<dbReference type="AlphaFoldDB" id="A0A2H3KLE3"/>
<evidence type="ECO:0000256" key="5">
    <source>
        <dbReference type="ARBA" id="ARBA00048735"/>
    </source>
</evidence>
<dbReference type="Gene3D" id="2.60.40.1180">
    <property type="entry name" value="Golgi alpha-mannosidase II"/>
    <property type="match status" value="1"/>
</dbReference>
<dbReference type="GO" id="GO:0030979">
    <property type="term" value="P:alpha-glucan biosynthetic process"/>
    <property type="evidence" value="ECO:0007669"/>
    <property type="project" value="UniProtKB-UniRule"/>
</dbReference>
<dbReference type="EC" id="2.4.99.16" evidence="6"/>
<feature type="domain" description="Glycosyl hydrolase family 13 catalytic" evidence="7">
    <location>
        <begin position="207"/>
        <end position="552"/>
    </location>
</feature>
<proteinExistence type="inferred from homology"/>
<comment type="function">
    <text evidence="6">Maltosyltransferase that uses maltose 1-phosphate (M1P) as the sugar donor to elongate linear or branched alpha-(1-&gt;4)-glucans. Is involved in a branched alpha-glucan biosynthetic pathway from trehalose, together with TreS, Mak and GlgB.</text>
</comment>
<sequence>MAEAATHNGLAAFGEGRQRVLIEHVTPQVDAGHYPIKRVVGDLVTVEADIFADGHDVLAAVLRVRGPADQSWHEMPMTLLGNDHWRGVFSVETIGTYTYTLVAWIDRFATWEHQLHKRVEAGQEVQVDLLIGAALVDEAAAHAPDPVAATLHGFAAALRAGDAEAAFTPELARLMSLHLPRQFATAFERELHVTVDRPLARFSAWYELFPRSAALEPGKHGTFMDVIARLPYVAELGFDILYLPPIHPIGRQFRKGKNNSVTALPGEPGSPWAIGGPEGGHKAIHPELGTLEDFHELVAAARSYGLELALDIAFQCSPDHPYVREHPEWFRARPDGTIQYAENPPKKYQDIYPFDFETSDWQGLWYELKSVFEYWIAQGVTVFRVDNPHTKSFRFWEWCIGSLKRDHPELIFLSEAFTRPRVTYNLAKLGFTQSYTYFTWRTQRWELAEYLLELTQTEIKDYFGPNFWPNTPDILTPQFYPGHRSVFLTRVAMAATMMASWGMYGPVYELMQHVPAQGREEYLNNEKYEIRHWDLDDPNSLRTFIARLNQIRKTNLPLQRNANVRVHPVDRNFALNEQLFAYSKTTDNATHIILVVVNLDPEQVQSGWVQVPVDEWHLGATYLAHDLLRNERYVWQGEYNYVSLDPATMPVHIFRLERQEELPR</sequence>
<dbReference type="InterPro" id="IPR026585">
    <property type="entry name" value="GlgE"/>
</dbReference>
<feature type="active site" description="Proton donor" evidence="6">
    <location>
        <position position="415"/>
    </location>
</feature>
<dbReference type="GO" id="GO:0016758">
    <property type="term" value="F:hexosyltransferase activity"/>
    <property type="evidence" value="ECO:0007669"/>
    <property type="project" value="UniProtKB-UniRule"/>
</dbReference>
<dbReference type="SUPFAM" id="SSF51445">
    <property type="entry name" value="(Trans)glycosidases"/>
    <property type="match status" value="1"/>
</dbReference>
<evidence type="ECO:0000313" key="9">
    <source>
        <dbReference type="Proteomes" id="UP000220922"/>
    </source>
</evidence>
<feature type="binding site" evidence="6">
    <location>
        <position position="315"/>
    </location>
    <ligand>
        <name>alpha-maltose 1-phosphate</name>
        <dbReference type="ChEBI" id="CHEBI:63576"/>
    </ligand>
</feature>
<keyword evidence="4 6" id="KW-0119">Carbohydrate metabolism</keyword>
<dbReference type="PANTHER" id="PTHR47786:SF2">
    <property type="entry name" value="GLYCOSYL HYDROLASE FAMILY 13 CATALYTIC DOMAIN-CONTAINING PROTEIN"/>
    <property type="match status" value="1"/>
</dbReference>
<feature type="active site" description="Nucleophile" evidence="6">
    <location>
        <position position="386"/>
    </location>
</feature>
<keyword evidence="9" id="KW-1185">Reference proteome</keyword>